<dbReference type="PROSITE" id="PS51186">
    <property type="entry name" value="GNAT"/>
    <property type="match status" value="1"/>
</dbReference>
<keyword evidence="3" id="KW-1185">Reference proteome</keyword>
<dbReference type="Proteomes" id="UP000604341">
    <property type="component" value="Unassembled WGS sequence"/>
</dbReference>
<evidence type="ECO:0000259" key="1">
    <source>
        <dbReference type="PROSITE" id="PS51186"/>
    </source>
</evidence>
<dbReference type="PANTHER" id="PTHR43441:SF3">
    <property type="entry name" value="ACETYLTRANSFERASE"/>
    <property type="match status" value="1"/>
</dbReference>
<dbReference type="Pfam" id="PF13302">
    <property type="entry name" value="Acetyltransf_3"/>
    <property type="match status" value="1"/>
</dbReference>
<dbReference type="PANTHER" id="PTHR43441">
    <property type="entry name" value="RIBOSOMAL-PROTEIN-SERINE ACETYLTRANSFERASE"/>
    <property type="match status" value="1"/>
</dbReference>
<dbReference type="InterPro" id="IPR051908">
    <property type="entry name" value="Ribosomal_N-acetyltransferase"/>
</dbReference>
<keyword evidence="2" id="KW-0689">Ribosomal protein</keyword>
<feature type="domain" description="N-acetyltransferase" evidence="1">
    <location>
        <begin position="29"/>
        <end position="200"/>
    </location>
</feature>
<sequence>MERGAPRLPGMPALPTDLTVPAEIVTPRLRLRRPEPADAEALVAAVNASLPQLREWMTWAQAPMTLEASRENLTGAAERFDSRENLRYHVWNAAGTELVGSSGYHALDWRVPKGEIGYWIATAHAGQGYAREVVQALTDLALTDRAAGGLGLRRLEIRCDPANGRSARIPPALGYTLDARLVNDDVTADGSALRDTLIFSRVR</sequence>
<dbReference type="InterPro" id="IPR016181">
    <property type="entry name" value="Acyl_CoA_acyltransferase"/>
</dbReference>
<keyword evidence="2" id="KW-0687">Ribonucleoprotein</keyword>
<reference evidence="3" key="1">
    <citation type="journal article" date="2019" name="Int. J. Syst. Evol. Microbiol.">
        <title>The Global Catalogue of Microorganisms (GCM) 10K type strain sequencing project: providing services to taxonomists for standard genome sequencing and annotation.</title>
        <authorList>
            <consortium name="The Broad Institute Genomics Platform"/>
            <consortium name="The Broad Institute Genome Sequencing Center for Infectious Disease"/>
            <person name="Wu L."/>
            <person name="Ma J."/>
        </authorList>
    </citation>
    <scope>NUCLEOTIDE SEQUENCE [LARGE SCALE GENOMIC DNA]</scope>
    <source>
        <strain evidence="3">JCM 19173</strain>
    </source>
</reference>
<organism evidence="2 3">
    <name type="scientific">Deinococcus radiotolerans</name>
    <dbReference type="NCBI Taxonomy" id="1309407"/>
    <lineage>
        <taxon>Bacteria</taxon>
        <taxon>Thermotogati</taxon>
        <taxon>Deinococcota</taxon>
        <taxon>Deinococci</taxon>
        <taxon>Deinococcales</taxon>
        <taxon>Deinococcaceae</taxon>
        <taxon>Deinococcus</taxon>
    </lineage>
</organism>
<dbReference type="EMBL" id="BMPE01000013">
    <property type="protein sequence ID" value="GGL11691.1"/>
    <property type="molecule type" value="Genomic_DNA"/>
</dbReference>
<evidence type="ECO:0000313" key="2">
    <source>
        <dbReference type="EMBL" id="GGL11691.1"/>
    </source>
</evidence>
<dbReference type="SUPFAM" id="SSF55729">
    <property type="entry name" value="Acyl-CoA N-acyltransferases (Nat)"/>
    <property type="match status" value="1"/>
</dbReference>
<dbReference type="Gene3D" id="3.40.630.30">
    <property type="match status" value="1"/>
</dbReference>
<name>A0ABQ2FNL4_9DEIO</name>
<accession>A0ABQ2FNL4</accession>
<gene>
    <name evidence="2" type="ORF">GCM10010844_32880</name>
</gene>
<proteinExistence type="predicted"/>
<dbReference type="InterPro" id="IPR000182">
    <property type="entry name" value="GNAT_dom"/>
</dbReference>
<comment type="caution">
    <text evidence="2">The sequence shown here is derived from an EMBL/GenBank/DDBJ whole genome shotgun (WGS) entry which is preliminary data.</text>
</comment>
<dbReference type="GO" id="GO:0005840">
    <property type="term" value="C:ribosome"/>
    <property type="evidence" value="ECO:0007669"/>
    <property type="project" value="UniProtKB-KW"/>
</dbReference>
<evidence type="ECO:0000313" key="3">
    <source>
        <dbReference type="Proteomes" id="UP000604341"/>
    </source>
</evidence>
<protein>
    <submittedName>
        <fullName evidence="2">Ribosomal protein N-acetyltransferase</fullName>
    </submittedName>
</protein>